<dbReference type="RefSeq" id="WP_008461139.1">
    <property type="nucleotide sequence ID" value="NZ_JAQYAR010000061.1"/>
</dbReference>
<evidence type="ECO:0000256" key="1">
    <source>
        <dbReference type="ARBA" id="ARBA00023122"/>
    </source>
</evidence>
<dbReference type="PANTHER" id="PTHR43080:SF30">
    <property type="entry name" value="CYCLIC DI-AMP RECEPTOR B"/>
    <property type="match status" value="1"/>
</dbReference>
<evidence type="ECO:0000256" key="2">
    <source>
        <dbReference type="PROSITE-ProRule" id="PRU00703"/>
    </source>
</evidence>
<keyword evidence="1 2" id="KW-0129">CBS domain</keyword>
<dbReference type="InterPro" id="IPR048125">
    <property type="entry name" value="CBS_CbpB"/>
</dbReference>
<reference evidence="4 5" key="1">
    <citation type="submission" date="2019-08" db="EMBL/GenBank/DDBJ databases">
        <title>In-depth cultivation of the pig gut microbiome towards novel bacterial diversity and tailored functional studies.</title>
        <authorList>
            <person name="Wylensek D."/>
            <person name="Hitch T.C.A."/>
            <person name="Clavel T."/>
        </authorList>
    </citation>
    <scope>NUCLEOTIDE SEQUENCE [LARGE SCALE GENOMIC DNA]</scope>
    <source>
        <strain evidence="4 5">WCA-470BD-2E</strain>
    </source>
</reference>
<evidence type="ECO:0000313" key="5">
    <source>
        <dbReference type="Proteomes" id="UP000452141"/>
    </source>
</evidence>
<evidence type="ECO:0000259" key="3">
    <source>
        <dbReference type="PROSITE" id="PS51371"/>
    </source>
</evidence>
<dbReference type="InterPro" id="IPR051257">
    <property type="entry name" value="Diverse_CBS-Domain"/>
</dbReference>
<accession>A0A844FNG9</accession>
<dbReference type="NCBIfam" id="NF041630">
    <property type="entry name" value="CBS_CbpB"/>
    <property type="match status" value="1"/>
</dbReference>
<dbReference type="Gene3D" id="3.10.580.10">
    <property type="entry name" value="CBS-domain"/>
    <property type="match status" value="1"/>
</dbReference>
<dbReference type="AlphaFoldDB" id="A0A844FNG9"/>
<dbReference type="EMBL" id="VUMW01000017">
    <property type="protein sequence ID" value="MST80130.1"/>
    <property type="molecule type" value="Genomic_DNA"/>
</dbReference>
<dbReference type="InterPro" id="IPR000644">
    <property type="entry name" value="CBS_dom"/>
</dbReference>
<proteinExistence type="predicted"/>
<dbReference type="InterPro" id="IPR046342">
    <property type="entry name" value="CBS_dom_sf"/>
</dbReference>
<gene>
    <name evidence="4" type="ORF">FYJ61_06640</name>
</gene>
<comment type="caution">
    <text evidence="4">The sequence shown here is derived from an EMBL/GenBank/DDBJ whole genome shotgun (WGS) entry which is preliminary data.</text>
</comment>
<dbReference type="PANTHER" id="PTHR43080">
    <property type="entry name" value="CBS DOMAIN-CONTAINING PROTEIN CBSX3, MITOCHONDRIAL"/>
    <property type="match status" value="1"/>
</dbReference>
<evidence type="ECO:0000313" key="4">
    <source>
        <dbReference type="EMBL" id="MST80130.1"/>
    </source>
</evidence>
<dbReference type="CDD" id="cd04643">
    <property type="entry name" value="CBS_pair_bac"/>
    <property type="match status" value="1"/>
</dbReference>
<feature type="domain" description="CBS" evidence="3">
    <location>
        <begin position="18"/>
        <end position="76"/>
    </location>
</feature>
<organism evidence="4 5">
    <name type="scientific">Lactobacillus equicursoris</name>
    <dbReference type="NCBI Taxonomy" id="420645"/>
    <lineage>
        <taxon>Bacteria</taxon>
        <taxon>Bacillati</taxon>
        <taxon>Bacillota</taxon>
        <taxon>Bacilli</taxon>
        <taxon>Lactobacillales</taxon>
        <taxon>Lactobacillaceae</taxon>
        <taxon>Lactobacillus</taxon>
    </lineage>
</organism>
<protein>
    <submittedName>
        <fullName evidence="4">CBS domain-containing protein</fullName>
    </submittedName>
</protein>
<name>A0A844FNG9_9LACO</name>
<dbReference type="SUPFAM" id="SSF54631">
    <property type="entry name" value="CBS-domain pair"/>
    <property type="match status" value="1"/>
</dbReference>
<sequence length="166" mass="19159">MFSPAIQKLIEERSGSFLIPASKIAFVEESNPLYHAFLILTKVKYAKIPVLNQQSQLVGLVSLAMITDKMLDNDDISVEALSKYQVKDVMQTDFPKVNFTDAELETQLHLLVDNNFIPIVDDDDVFQGMITRREWFKAFNYLAHTFDDHYMVIKKNQILRLEANDE</sequence>
<dbReference type="Proteomes" id="UP000452141">
    <property type="component" value="Unassembled WGS sequence"/>
</dbReference>
<dbReference type="PROSITE" id="PS51371">
    <property type="entry name" value="CBS"/>
    <property type="match status" value="1"/>
</dbReference>
<dbReference type="Pfam" id="PF00571">
    <property type="entry name" value="CBS"/>
    <property type="match status" value="2"/>
</dbReference>